<evidence type="ECO:0000313" key="3">
    <source>
        <dbReference type="Proteomes" id="UP001196068"/>
    </source>
</evidence>
<proteinExistence type="predicted"/>
<dbReference type="AlphaFoldDB" id="A0AAF1JZN4"/>
<organism evidence="2 3">
    <name type="scientific">Plastoroseomonas arctica</name>
    <dbReference type="NCBI Taxonomy" id="1509237"/>
    <lineage>
        <taxon>Bacteria</taxon>
        <taxon>Pseudomonadati</taxon>
        <taxon>Pseudomonadota</taxon>
        <taxon>Alphaproteobacteria</taxon>
        <taxon>Acetobacterales</taxon>
        <taxon>Acetobacteraceae</taxon>
        <taxon>Plastoroseomonas</taxon>
    </lineage>
</organism>
<comment type="caution">
    <text evidence="2">The sequence shown here is derived from an EMBL/GenBank/DDBJ whole genome shotgun (WGS) entry which is preliminary data.</text>
</comment>
<dbReference type="Proteomes" id="UP001196068">
    <property type="component" value="Unassembled WGS sequence"/>
</dbReference>
<evidence type="ECO:0000313" key="2">
    <source>
        <dbReference type="EMBL" id="MBR0656941.1"/>
    </source>
</evidence>
<feature type="signal peptide" evidence="1">
    <location>
        <begin position="1"/>
        <end position="19"/>
    </location>
</feature>
<keyword evidence="1" id="KW-0732">Signal</keyword>
<keyword evidence="3" id="KW-1185">Reference proteome</keyword>
<evidence type="ECO:0000256" key="1">
    <source>
        <dbReference type="SAM" id="SignalP"/>
    </source>
</evidence>
<accession>A0AAF1JZN4</accession>
<dbReference type="EMBL" id="JAAEDH010000023">
    <property type="protein sequence ID" value="MBR0656941.1"/>
    <property type="molecule type" value="Genomic_DNA"/>
</dbReference>
<reference evidence="2" key="1">
    <citation type="submission" date="2020-01" db="EMBL/GenBank/DDBJ databases">
        <authorList>
            <person name="Rat A."/>
        </authorList>
    </citation>
    <scope>NUCLEOTIDE SEQUENCE</scope>
    <source>
        <strain evidence="2">LMG 28251</strain>
    </source>
</reference>
<protein>
    <submittedName>
        <fullName evidence="2">Uncharacterized protein</fullName>
    </submittedName>
</protein>
<reference evidence="2" key="2">
    <citation type="journal article" date="2021" name="Syst. Appl. Microbiol.">
        <title>Roseomonas hellenica sp. nov., isolated from roots of wild-growing Alkanna tinctoria.</title>
        <authorList>
            <person name="Rat A."/>
            <person name="Naranjo H.D."/>
            <person name="Lebbe L."/>
            <person name="Cnockaert M."/>
            <person name="Krigas N."/>
            <person name="Grigoriadou K."/>
            <person name="Maloupa E."/>
            <person name="Willems A."/>
        </authorList>
    </citation>
    <scope>NUCLEOTIDE SEQUENCE</scope>
    <source>
        <strain evidence="2">LMG 28251</strain>
    </source>
</reference>
<name>A0AAF1JZN4_9PROT</name>
<gene>
    <name evidence="2" type="ORF">GXW79_17815</name>
</gene>
<feature type="chain" id="PRO_5042094476" evidence="1">
    <location>
        <begin position="20"/>
        <end position="121"/>
    </location>
</feature>
<dbReference type="RefSeq" id="WP_211875802.1">
    <property type="nucleotide sequence ID" value="NZ_JAAEDH010000023.1"/>
</dbReference>
<sequence>MRAILPVLFFGSLIAAAQAAEPRSWHVTMPLQGTTQQVCLQRSRDAMTSAAVSLAEASQGSQYGVQGDNLVLAICAQSEPTILVILVAGPQAADARNLGQRLRDSITRPAAPVSPGGTKAP</sequence>